<evidence type="ECO:0000313" key="4">
    <source>
        <dbReference type="Proteomes" id="UP001610446"/>
    </source>
</evidence>
<proteinExistence type="predicted"/>
<name>A0ABR4JVJ2_9EURO</name>
<sequence>MASLVIVAAIVVAVKSPDWIEQYKQRKAKKAALSDTDYSLPPDYFGPSSDGTETTSGTRSKREMLTRKYWHERRESARSREQMQSLERRTSADTLESPPYNGPPMYQENEMTELPLPQRTENAVYFHCP</sequence>
<feature type="compositionally biased region" description="Basic and acidic residues" evidence="1">
    <location>
        <begin position="72"/>
        <end position="91"/>
    </location>
</feature>
<gene>
    <name evidence="3" type="ORF">BJY01DRAFT_248318</name>
</gene>
<keyword evidence="4" id="KW-1185">Reference proteome</keyword>
<evidence type="ECO:0000313" key="3">
    <source>
        <dbReference type="EMBL" id="KAL2844073.1"/>
    </source>
</evidence>
<keyword evidence="2" id="KW-0732">Signal</keyword>
<evidence type="ECO:0000256" key="1">
    <source>
        <dbReference type="SAM" id="MobiDB-lite"/>
    </source>
</evidence>
<accession>A0ABR4JVJ2</accession>
<comment type="caution">
    <text evidence="3">The sequence shown here is derived from an EMBL/GenBank/DDBJ whole genome shotgun (WGS) entry which is preliminary data.</text>
</comment>
<organism evidence="3 4">
    <name type="scientific">Aspergillus pseudoustus</name>
    <dbReference type="NCBI Taxonomy" id="1810923"/>
    <lineage>
        <taxon>Eukaryota</taxon>
        <taxon>Fungi</taxon>
        <taxon>Dikarya</taxon>
        <taxon>Ascomycota</taxon>
        <taxon>Pezizomycotina</taxon>
        <taxon>Eurotiomycetes</taxon>
        <taxon>Eurotiomycetidae</taxon>
        <taxon>Eurotiales</taxon>
        <taxon>Aspergillaceae</taxon>
        <taxon>Aspergillus</taxon>
        <taxon>Aspergillus subgen. Nidulantes</taxon>
    </lineage>
</organism>
<feature type="chain" id="PRO_5045720040" evidence="2">
    <location>
        <begin position="17"/>
        <end position="129"/>
    </location>
</feature>
<dbReference type="Proteomes" id="UP001610446">
    <property type="component" value="Unassembled WGS sequence"/>
</dbReference>
<protein>
    <submittedName>
        <fullName evidence="3">Uncharacterized protein</fullName>
    </submittedName>
</protein>
<dbReference type="EMBL" id="JBFXLU010000084">
    <property type="protein sequence ID" value="KAL2844073.1"/>
    <property type="molecule type" value="Genomic_DNA"/>
</dbReference>
<feature type="region of interest" description="Disordered" evidence="1">
    <location>
        <begin position="29"/>
        <end position="108"/>
    </location>
</feature>
<feature type="compositionally biased region" description="Polar residues" evidence="1">
    <location>
        <begin position="49"/>
        <end position="58"/>
    </location>
</feature>
<reference evidence="3 4" key="1">
    <citation type="submission" date="2024-07" db="EMBL/GenBank/DDBJ databases">
        <title>Section-level genome sequencing and comparative genomics of Aspergillus sections Usti and Cavernicolus.</title>
        <authorList>
            <consortium name="Lawrence Berkeley National Laboratory"/>
            <person name="Nybo J.L."/>
            <person name="Vesth T.C."/>
            <person name="Theobald S."/>
            <person name="Frisvad J.C."/>
            <person name="Larsen T.O."/>
            <person name="Kjaerboelling I."/>
            <person name="Rothschild-Mancinelli K."/>
            <person name="Lyhne E.K."/>
            <person name="Kogle M.E."/>
            <person name="Barry K."/>
            <person name="Clum A."/>
            <person name="Na H."/>
            <person name="Ledsgaard L."/>
            <person name="Lin J."/>
            <person name="Lipzen A."/>
            <person name="Kuo A."/>
            <person name="Riley R."/>
            <person name="Mondo S."/>
            <person name="Labutti K."/>
            <person name="Haridas S."/>
            <person name="Pangalinan J."/>
            <person name="Salamov A.A."/>
            <person name="Simmons B.A."/>
            <person name="Magnuson J.K."/>
            <person name="Chen J."/>
            <person name="Drula E."/>
            <person name="Henrissat B."/>
            <person name="Wiebenga A."/>
            <person name="Lubbers R.J."/>
            <person name="Gomes A.C."/>
            <person name="Makela M.R."/>
            <person name="Stajich J."/>
            <person name="Grigoriev I.V."/>
            <person name="Mortensen U.H."/>
            <person name="De Vries R.P."/>
            <person name="Baker S.E."/>
            <person name="Andersen M.R."/>
        </authorList>
    </citation>
    <scope>NUCLEOTIDE SEQUENCE [LARGE SCALE GENOMIC DNA]</scope>
    <source>
        <strain evidence="3 4">CBS 123904</strain>
    </source>
</reference>
<evidence type="ECO:0000256" key="2">
    <source>
        <dbReference type="SAM" id="SignalP"/>
    </source>
</evidence>
<feature type="signal peptide" evidence="2">
    <location>
        <begin position="1"/>
        <end position="16"/>
    </location>
</feature>